<protein>
    <submittedName>
        <fullName evidence="2">Uncharacterized protein</fullName>
    </submittedName>
</protein>
<evidence type="ECO:0000256" key="1">
    <source>
        <dbReference type="SAM" id="MobiDB-lite"/>
    </source>
</evidence>
<evidence type="ECO:0000313" key="3">
    <source>
        <dbReference type="Proteomes" id="UP000000305"/>
    </source>
</evidence>
<feature type="compositionally biased region" description="Basic and acidic residues" evidence="1">
    <location>
        <begin position="69"/>
        <end position="82"/>
    </location>
</feature>
<accession>E9G3Y4</accession>
<dbReference type="AlphaFoldDB" id="E9G3Y4"/>
<organism evidence="2 3">
    <name type="scientific">Daphnia pulex</name>
    <name type="common">Water flea</name>
    <dbReference type="NCBI Taxonomy" id="6669"/>
    <lineage>
        <taxon>Eukaryota</taxon>
        <taxon>Metazoa</taxon>
        <taxon>Ecdysozoa</taxon>
        <taxon>Arthropoda</taxon>
        <taxon>Crustacea</taxon>
        <taxon>Branchiopoda</taxon>
        <taxon>Diplostraca</taxon>
        <taxon>Cladocera</taxon>
        <taxon>Anomopoda</taxon>
        <taxon>Daphniidae</taxon>
        <taxon>Daphnia</taxon>
    </lineage>
</organism>
<dbReference type="HOGENOM" id="CLU_1497762_0_0_1"/>
<dbReference type="KEGG" id="dpx:DAPPUDRAFT_237472"/>
<gene>
    <name evidence="2" type="ORF">DAPPUDRAFT_237472</name>
</gene>
<sequence>MMTWVETAVHFVEMSAIVSCTSHLVQKHFRASNKEFMLNRLLPFHRLDPLTVRSCVVCVDRLHHARDNQDQRRLDQEEEKNGETNNDDATFEVFVGTDLQSARDQQIKWPNPYGKFASCLSKPSETKEFLFARPIPSNDNLQKERHTHPQKLQPAKGKGSPPVLHIRRCLTIFPYLAQDL</sequence>
<feature type="region of interest" description="Disordered" evidence="1">
    <location>
        <begin position="137"/>
        <end position="160"/>
    </location>
</feature>
<dbReference type="PhylomeDB" id="E9G3Y4"/>
<dbReference type="Proteomes" id="UP000000305">
    <property type="component" value="Unassembled WGS sequence"/>
</dbReference>
<keyword evidence="3" id="KW-1185">Reference proteome</keyword>
<reference evidence="2 3" key="1">
    <citation type="journal article" date="2011" name="Science">
        <title>The ecoresponsive genome of Daphnia pulex.</title>
        <authorList>
            <person name="Colbourne J.K."/>
            <person name="Pfrender M.E."/>
            <person name="Gilbert D."/>
            <person name="Thomas W.K."/>
            <person name="Tucker A."/>
            <person name="Oakley T.H."/>
            <person name="Tokishita S."/>
            <person name="Aerts A."/>
            <person name="Arnold G.J."/>
            <person name="Basu M.K."/>
            <person name="Bauer D.J."/>
            <person name="Caceres C.E."/>
            <person name="Carmel L."/>
            <person name="Casola C."/>
            <person name="Choi J.H."/>
            <person name="Detter J.C."/>
            <person name="Dong Q."/>
            <person name="Dusheyko S."/>
            <person name="Eads B.D."/>
            <person name="Frohlich T."/>
            <person name="Geiler-Samerotte K.A."/>
            <person name="Gerlach D."/>
            <person name="Hatcher P."/>
            <person name="Jogdeo S."/>
            <person name="Krijgsveld J."/>
            <person name="Kriventseva E.V."/>
            <person name="Kultz D."/>
            <person name="Laforsch C."/>
            <person name="Lindquist E."/>
            <person name="Lopez J."/>
            <person name="Manak J.R."/>
            <person name="Muller J."/>
            <person name="Pangilinan J."/>
            <person name="Patwardhan R.P."/>
            <person name="Pitluck S."/>
            <person name="Pritham E.J."/>
            <person name="Rechtsteiner A."/>
            <person name="Rho M."/>
            <person name="Rogozin I.B."/>
            <person name="Sakarya O."/>
            <person name="Salamov A."/>
            <person name="Schaack S."/>
            <person name="Shapiro H."/>
            <person name="Shiga Y."/>
            <person name="Skalitzky C."/>
            <person name="Smith Z."/>
            <person name="Souvorov A."/>
            <person name="Sung W."/>
            <person name="Tang Z."/>
            <person name="Tsuchiya D."/>
            <person name="Tu H."/>
            <person name="Vos H."/>
            <person name="Wang M."/>
            <person name="Wolf Y.I."/>
            <person name="Yamagata H."/>
            <person name="Yamada T."/>
            <person name="Ye Y."/>
            <person name="Shaw J.R."/>
            <person name="Andrews J."/>
            <person name="Crease T.J."/>
            <person name="Tang H."/>
            <person name="Lucas S.M."/>
            <person name="Robertson H.M."/>
            <person name="Bork P."/>
            <person name="Koonin E.V."/>
            <person name="Zdobnov E.M."/>
            <person name="Grigoriev I.V."/>
            <person name="Lynch M."/>
            <person name="Boore J.L."/>
        </authorList>
    </citation>
    <scope>NUCLEOTIDE SEQUENCE [LARGE SCALE GENOMIC DNA]</scope>
</reference>
<dbReference type="InParanoid" id="E9G3Y4"/>
<dbReference type="EMBL" id="GL732531">
    <property type="protein sequence ID" value="EFX85906.1"/>
    <property type="molecule type" value="Genomic_DNA"/>
</dbReference>
<feature type="region of interest" description="Disordered" evidence="1">
    <location>
        <begin position="69"/>
        <end position="88"/>
    </location>
</feature>
<name>E9G3Y4_DAPPU</name>
<proteinExistence type="predicted"/>
<evidence type="ECO:0000313" key="2">
    <source>
        <dbReference type="EMBL" id="EFX85906.1"/>
    </source>
</evidence>